<proteinExistence type="predicted"/>
<dbReference type="STRING" id="743788.S8F135"/>
<keyword evidence="2" id="KW-1185">Reference proteome</keyword>
<dbReference type="EMBL" id="KE504375">
    <property type="protein sequence ID" value="EPS92724.1"/>
    <property type="molecule type" value="Genomic_DNA"/>
</dbReference>
<dbReference type="OrthoDB" id="2773120at2759"/>
<accession>S8F135</accession>
<gene>
    <name evidence="1" type="ORF">FOMPIDRAFT_1137398</name>
</gene>
<organism evidence="1 2">
    <name type="scientific">Fomitopsis schrenkii</name>
    <name type="common">Brown rot fungus</name>
    <dbReference type="NCBI Taxonomy" id="2126942"/>
    <lineage>
        <taxon>Eukaryota</taxon>
        <taxon>Fungi</taxon>
        <taxon>Dikarya</taxon>
        <taxon>Basidiomycota</taxon>
        <taxon>Agaricomycotina</taxon>
        <taxon>Agaricomycetes</taxon>
        <taxon>Polyporales</taxon>
        <taxon>Fomitopsis</taxon>
    </lineage>
</organism>
<name>S8F135_FOMSC</name>
<reference evidence="1 2" key="1">
    <citation type="journal article" date="2012" name="Science">
        <title>The Paleozoic origin of enzymatic lignin decomposition reconstructed from 31 fungal genomes.</title>
        <authorList>
            <person name="Floudas D."/>
            <person name="Binder M."/>
            <person name="Riley R."/>
            <person name="Barry K."/>
            <person name="Blanchette R.A."/>
            <person name="Henrissat B."/>
            <person name="Martinez A.T."/>
            <person name="Otillar R."/>
            <person name="Spatafora J.W."/>
            <person name="Yadav J.S."/>
            <person name="Aerts A."/>
            <person name="Benoit I."/>
            <person name="Boyd A."/>
            <person name="Carlson A."/>
            <person name="Copeland A."/>
            <person name="Coutinho P.M."/>
            <person name="de Vries R.P."/>
            <person name="Ferreira P."/>
            <person name="Findley K."/>
            <person name="Foster B."/>
            <person name="Gaskell J."/>
            <person name="Glotzer D."/>
            <person name="Gorecki P."/>
            <person name="Heitman J."/>
            <person name="Hesse C."/>
            <person name="Hori C."/>
            <person name="Igarashi K."/>
            <person name="Jurgens J.A."/>
            <person name="Kallen N."/>
            <person name="Kersten P."/>
            <person name="Kohler A."/>
            <person name="Kuees U."/>
            <person name="Kumar T.K.A."/>
            <person name="Kuo A."/>
            <person name="LaButti K."/>
            <person name="Larrondo L.F."/>
            <person name="Lindquist E."/>
            <person name="Ling A."/>
            <person name="Lombard V."/>
            <person name="Lucas S."/>
            <person name="Lundell T."/>
            <person name="Martin R."/>
            <person name="McLaughlin D.J."/>
            <person name="Morgenstern I."/>
            <person name="Morin E."/>
            <person name="Murat C."/>
            <person name="Nagy L.G."/>
            <person name="Nolan M."/>
            <person name="Ohm R.A."/>
            <person name="Patyshakuliyeva A."/>
            <person name="Rokas A."/>
            <person name="Ruiz-Duenas F.J."/>
            <person name="Sabat G."/>
            <person name="Salamov A."/>
            <person name="Samejima M."/>
            <person name="Schmutz J."/>
            <person name="Slot J.C."/>
            <person name="St John F."/>
            <person name="Stenlid J."/>
            <person name="Sun H."/>
            <person name="Sun S."/>
            <person name="Syed K."/>
            <person name="Tsang A."/>
            <person name="Wiebenga A."/>
            <person name="Young D."/>
            <person name="Pisabarro A."/>
            <person name="Eastwood D.C."/>
            <person name="Martin F."/>
            <person name="Cullen D."/>
            <person name="Grigoriev I.V."/>
            <person name="Hibbett D.S."/>
        </authorList>
    </citation>
    <scope>NUCLEOTIDE SEQUENCE</scope>
    <source>
        <strain evidence="2">FP-58527</strain>
    </source>
</reference>
<dbReference type="InParanoid" id="S8F135"/>
<evidence type="ECO:0000313" key="1">
    <source>
        <dbReference type="EMBL" id="EPS92724.1"/>
    </source>
</evidence>
<sequence>DEDTLAYLEKALETFHANKEVLIKLGIREDFNIPKIHSLLHYKQAIRLFGTTDNYNTEMFERLHIEFAKDAWRATNHRDEFPQMVRWITRNEKMALYEAFQKERSLEDQAQDEEDEPEDGDPVVNSSMCITIAKYPPAPQQHLTAIQDRHHTPGFTPALVQYINSLQPQELRLTRSGVSQTWLPFTRIDVYHKYKFKPFSLHDGKEDFNIIKAIPASGRAGRKDRFDTAIVLENEAAESTGVQGTRVGRVKVLFKLPRLLPQNQGGGPAPAWWPSGPLAYIEWYTKFAPTADPTHLMYTVKKQPLAANGLPQGKIVSLSQIRQSCQLTPSFPGGVHGAVPLEWTSENVLDEATKLFLNNMAGPYAYQTLW</sequence>
<dbReference type="AlphaFoldDB" id="S8F135"/>
<feature type="non-terminal residue" evidence="1">
    <location>
        <position position="1"/>
    </location>
</feature>
<evidence type="ECO:0000313" key="2">
    <source>
        <dbReference type="Proteomes" id="UP000015241"/>
    </source>
</evidence>
<dbReference type="HOGENOM" id="CLU_006344_0_2_1"/>
<dbReference type="Proteomes" id="UP000015241">
    <property type="component" value="Unassembled WGS sequence"/>
</dbReference>
<protein>
    <submittedName>
        <fullName evidence="1">Uncharacterized protein</fullName>
    </submittedName>
</protein>